<keyword evidence="3" id="KW-0548">Nucleotidyltransferase</keyword>
<accession>A0A3P3ZQC9</accession>
<evidence type="ECO:0000313" key="3">
    <source>
        <dbReference type="EMBL" id="VAY89108.1"/>
    </source>
</evidence>
<gene>
    <name evidence="3" type="primary">dosC</name>
    <name evidence="3" type="ORF">CARN8_5260015</name>
</gene>
<dbReference type="GO" id="GO:0043709">
    <property type="term" value="P:cell adhesion involved in single-species biofilm formation"/>
    <property type="evidence" value="ECO:0007669"/>
    <property type="project" value="TreeGrafter"/>
</dbReference>
<dbReference type="InterPro" id="IPR050469">
    <property type="entry name" value="Diguanylate_Cyclase"/>
</dbReference>
<dbReference type="NCBIfam" id="TIGR00254">
    <property type="entry name" value="GGDEF"/>
    <property type="match status" value="1"/>
</dbReference>
<dbReference type="CDD" id="cd01949">
    <property type="entry name" value="GGDEF"/>
    <property type="match status" value="1"/>
</dbReference>
<dbReference type="GO" id="GO:1902201">
    <property type="term" value="P:negative regulation of bacterial-type flagellum-dependent cell motility"/>
    <property type="evidence" value="ECO:0007669"/>
    <property type="project" value="TreeGrafter"/>
</dbReference>
<sequence length="623" mass="68667">MNDESVVPDTLAEDSLLLQIRALGHLPSPSSTALRLYALIQSEDVDLHKVAEVIKRDVALTVRLIRMANRPGGTPGRPVASVEEGLMRIGLKTVAGLAVGLSVIDDAVASSAPDASAYLALCRHSLAAAVLAEWMCDRPEIPVSAADLFTCALLARIGQLALLRFYPEPYSVLLRLNKNTHELLDAEREQLGIDHQAITLALLQEWGFPDPLTEAIRISEAEPELRVGNDRSHVMAQILNFAWEAAPALISRHTEKINGYLEHGLALLGQSVSTEELPGMVEDIIGHWQEWGSHTPGHDSSNKDIAPNSGEAESVTTRLLLVGVPLAIRQSWESTFAGRGYGVLNVDSWGAVTTQMTNESVGFLIIWQDEPHILGEQEKRLFESWTGEEQRAIVVLVPELNAPFAQELLEIGADIVLPCTVSSPLLGAQLARLEGKLVVARNLEAERSTHRKLLSELVLTTRKLHLQTLTDPLTGLANRRMAEAFLKRHWFQVERRNLPLGVLIIDLDDFKRINDKFGHDAGDAALRAFATVLKENVRQEDLAVRLGGDEFLVVCPLAQVSNLEYLRKRLIEVARQLTLETGPLSCSIGFAESDRNTMKSPSELLKQADEHLMRLKRNRPGKG</sequence>
<dbReference type="EC" id="2.7.7.65" evidence="3"/>
<evidence type="ECO:0000259" key="2">
    <source>
        <dbReference type="PROSITE" id="PS51833"/>
    </source>
</evidence>
<dbReference type="AlphaFoldDB" id="A0A3P3ZQC9"/>
<name>A0A3P3ZQC9_9ZZZZ</name>
<dbReference type="FunFam" id="3.30.70.270:FF:000001">
    <property type="entry name" value="Diguanylate cyclase domain protein"/>
    <property type="match status" value="1"/>
</dbReference>
<dbReference type="SUPFAM" id="SSF55073">
    <property type="entry name" value="Nucleotide cyclase"/>
    <property type="match status" value="1"/>
</dbReference>
<dbReference type="PROSITE" id="PS50887">
    <property type="entry name" value="GGDEF"/>
    <property type="match status" value="1"/>
</dbReference>
<protein>
    <submittedName>
        <fullName evidence="3">Diguanylate cyclase DosC</fullName>
        <ecNumber evidence="3">2.7.7.65</ecNumber>
    </submittedName>
</protein>
<dbReference type="SMART" id="SM00267">
    <property type="entry name" value="GGDEF"/>
    <property type="match status" value="1"/>
</dbReference>
<dbReference type="Gene3D" id="3.30.70.270">
    <property type="match status" value="1"/>
</dbReference>
<dbReference type="InterPro" id="IPR029787">
    <property type="entry name" value="Nucleotide_cyclase"/>
</dbReference>
<dbReference type="EMBL" id="UOYP01000475">
    <property type="protein sequence ID" value="VAY89108.1"/>
    <property type="molecule type" value="Genomic_DNA"/>
</dbReference>
<dbReference type="InterPro" id="IPR013976">
    <property type="entry name" value="HDOD"/>
</dbReference>
<dbReference type="PANTHER" id="PTHR45138:SF9">
    <property type="entry name" value="DIGUANYLATE CYCLASE DGCM-RELATED"/>
    <property type="match status" value="1"/>
</dbReference>
<dbReference type="InterPro" id="IPR000160">
    <property type="entry name" value="GGDEF_dom"/>
</dbReference>
<dbReference type="SUPFAM" id="SSF109604">
    <property type="entry name" value="HD-domain/PDEase-like"/>
    <property type="match status" value="1"/>
</dbReference>
<keyword evidence="3" id="KW-0808">Transferase</keyword>
<dbReference type="Gene3D" id="1.10.3210.10">
    <property type="entry name" value="Hypothetical protein af1432"/>
    <property type="match status" value="1"/>
</dbReference>
<dbReference type="Pfam" id="PF00990">
    <property type="entry name" value="GGDEF"/>
    <property type="match status" value="1"/>
</dbReference>
<dbReference type="PROSITE" id="PS51833">
    <property type="entry name" value="HDOD"/>
    <property type="match status" value="1"/>
</dbReference>
<dbReference type="Pfam" id="PF08668">
    <property type="entry name" value="HDOD"/>
    <property type="match status" value="1"/>
</dbReference>
<dbReference type="GO" id="GO:0005886">
    <property type="term" value="C:plasma membrane"/>
    <property type="evidence" value="ECO:0007669"/>
    <property type="project" value="TreeGrafter"/>
</dbReference>
<proteinExistence type="predicted"/>
<reference evidence="3" key="1">
    <citation type="submission" date="2018-10" db="EMBL/GenBank/DDBJ databases">
        <authorList>
            <person name="Plewniak F."/>
        </authorList>
    </citation>
    <scope>NUCLEOTIDE SEQUENCE</scope>
</reference>
<dbReference type="InterPro" id="IPR043128">
    <property type="entry name" value="Rev_trsase/Diguanyl_cyclase"/>
</dbReference>
<feature type="domain" description="GGDEF" evidence="1">
    <location>
        <begin position="498"/>
        <end position="623"/>
    </location>
</feature>
<dbReference type="GO" id="GO:0052621">
    <property type="term" value="F:diguanylate cyclase activity"/>
    <property type="evidence" value="ECO:0007669"/>
    <property type="project" value="UniProtKB-EC"/>
</dbReference>
<feature type="domain" description="HDOD" evidence="2">
    <location>
        <begin position="26"/>
        <end position="222"/>
    </location>
</feature>
<dbReference type="PANTHER" id="PTHR45138">
    <property type="entry name" value="REGULATORY COMPONENTS OF SENSORY TRANSDUCTION SYSTEM"/>
    <property type="match status" value="1"/>
</dbReference>
<organism evidence="3">
    <name type="scientific">mine drainage metagenome</name>
    <dbReference type="NCBI Taxonomy" id="410659"/>
    <lineage>
        <taxon>unclassified sequences</taxon>
        <taxon>metagenomes</taxon>
        <taxon>ecological metagenomes</taxon>
    </lineage>
</organism>
<evidence type="ECO:0000259" key="1">
    <source>
        <dbReference type="PROSITE" id="PS50887"/>
    </source>
</evidence>